<reference evidence="3" key="1">
    <citation type="submission" date="2022-07" db="EMBL/GenBank/DDBJ databases">
        <title>Draft genome sequence of Zalerion maritima ATCC 34329, a (micro)plastics degrading marine fungus.</title>
        <authorList>
            <person name="Paco A."/>
            <person name="Goncalves M.F.M."/>
            <person name="Rocha-Santos T.A.P."/>
            <person name="Alves A."/>
        </authorList>
    </citation>
    <scope>NUCLEOTIDE SEQUENCE</scope>
    <source>
        <strain evidence="3">ATCC 34329</strain>
    </source>
</reference>
<feature type="region of interest" description="Disordered" evidence="1">
    <location>
        <begin position="37"/>
        <end position="77"/>
    </location>
</feature>
<keyword evidence="4" id="KW-1185">Reference proteome</keyword>
<feature type="region of interest" description="Disordered" evidence="1">
    <location>
        <begin position="1"/>
        <end position="22"/>
    </location>
</feature>
<feature type="domain" description="C2H2-type" evidence="2">
    <location>
        <begin position="472"/>
        <end position="501"/>
    </location>
</feature>
<sequence>MTTTDAPNPASQTSPSDYFADEDDLIPRHDTLKPVQVNLKLSPPPPPRQYLQVSYQSRGRSKSSNSPQIHPSQGDVVLVASLDGGRRWDIATEAGKQILPSLSDAEEEEEASTGVADSDPSTVRLRRRGWPLRPSAHPPMSSSLSPPSPLPSDPPLSHEPQMTLDLQSMAAAGLAAASLPAAAPATTAVPPTTPADDERGHELALTSLPSPNRLSVNGADGSLLLCPSQHPNPPPPHHQHQQSSPLHSDPLNSNLQRLDIRSPTAHNHGGELPPILGPPRSDPNGANRTHHHHQHQNQQNMPLPSIRSTLGDISTLTDHSSHRSLPMPHPPPAPYAQSPPGGMALPSLSNHTSPPISPNDRFRHDMPSPSSRGLSSLNPYYTYQSSNSSNSSGAPGRHSVDYSSSATETPGSDKCVMSPGSGSSVAERMSIDNMTNPIGTFVCNFAGCKALPFQTQYLLNSHANVHSSSRPHYCPVKGCPRAEGGKGFKRKNEMIRHGLVHDSPGYVCPFCPDREHKYPRPDNLQRYYHSHSNPPHLEIARFWLYRFTHSKASIPKRLGASSHITNSIMLLPSEF</sequence>
<dbReference type="EMBL" id="JAKWBI020000397">
    <property type="protein sequence ID" value="KAJ2895522.1"/>
    <property type="molecule type" value="Genomic_DNA"/>
</dbReference>
<organism evidence="3 4">
    <name type="scientific">Zalerion maritima</name>
    <dbReference type="NCBI Taxonomy" id="339359"/>
    <lineage>
        <taxon>Eukaryota</taxon>
        <taxon>Fungi</taxon>
        <taxon>Dikarya</taxon>
        <taxon>Ascomycota</taxon>
        <taxon>Pezizomycotina</taxon>
        <taxon>Sordariomycetes</taxon>
        <taxon>Lulworthiomycetidae</taxon>
        <taxon>Lulworthiales</taxon>
        <taxon>Lulworthiaceae</taxon>
        <taxon>Zalerion</taxon>
    </lineage>
</organism>
<evidence type="ECO:0000313" key="4">
    <source>
        <dbReference type="Proteomes" id="UP001201980"/>
    </source>
</evidence>
<dbReference type="InterPro" id="IPR013087">
    <property type="entry name" value="Znf_C2H2_type"/>
</dbReference>
<feature type="domain" description="C2H2-type" evidence="2">
    <location>
        <begin position="506"/>
        <end position="531"/>
    </location>
</feature>
<protein>
    <submittedName>
        <fullName evidence="3">C2H2 type zinc finger protein</fullName>
    </submittedName>
</protein>
<comment type="caution">
    <text evidence="3">The sequence shown here is derived from an EMBL/GenBank/DDBJ whole genome shotgun (WGS) entry which is preliminary data.</text>
</comment>
<feature type="compositionally biased region" description="Low complexity" evidence="1">
    <location>
        <begin position="170"/>
        <end position="190"/>
    </location>
</feature>
<feature type="compositionally biased region" description="Polar residues" evidence="1">
    <location>
        <begin position="306"/>
        <end position="318"/>
    </location>
</feature>
<dbReference type="InterPro" id="IPR036236">
    <property type="entry name" value="Znf_C2H2_sf"/>
</dbReference>
<dbReference type="AlphaFoldDB" id="A0AAD5RIZ1"/>
<feature type="compositionally biased region" description="Low complexity" evidence="1">
    <location>
        <begin position="241"/>
        <end position="250"/>
    </location>
</feature>
<feature type="compositionally biased region" description="Polar residues" evidence="1">
    <location>
        <begin position="401"/>
        <end position="410"/>
    </location>
</feature>
<gene>
    <name evidence="3" type="ORF">MKZ38_006397</name>
</gene>
<dbReference type="SMART" id="SM00355">
    <property type="entry name" value="ZnF_C2H2"/>
    <property type="match status" value="3"/>
</dbReference>
<feature type="compositionally biased region" description="Polar residues" evidence="1">
    <location>
        <begin position="368"/>
        <end position="384"/>
    </location>
</feature>
<dbReference type="Proteomes" id="UP001201980">
    <property type="component" value="Unassembled WGS sequence"/>
</dbReference>
<accession>A0AAD5RIZ1</accession>
<evidence type="ECO:0000313" key="3">
    <source>
        <dbReference type="EMBL" id="KAJ2895522.1"/>
    </source>
</evidence>
<feature type="domain" description="C2H2-type" evidence="2">
    <location>
        <begin position="441"/>
        <end position="466"/>
    </location>
</feature>
<proteinExistence type="predicted"/>
<evidence type="ECO:0000259" key="2">
    <source>
        <dbReference type="SMART" id="SM00355"/>
    </source>
</evidence>
<feature type="region of interest" description="Disordered" evidence="1">
    <location>
        <begin position="95"/>
        <end position="424"/>
    </location>
</feature>
<feature type="compositionally biased region" description="Low complexity" evidence="1">
    <location>
        <begin position="134"/>
        <end position="145"/>
    </location>
</feature>
<dbReference type="SUPFAM" id="SSF57667">
    <property type="entry name" value="beta-beta-alpha zinc fingers"/>
    <property type="match status" value="1"/>
</dbReference>
<feature type="compositionally biased region" description="Polar residues" evidence="1">
    <location>
        <begin position="51"/>
        <end position="71"/>
    </location>
</feature>
<name>A0AAD5RIZ1_9PEZI</name>
<dbReference type="Gene3D" id="3.30.160.60">
    <property type="entry name" value="Classic Zinc Finger"/>
    <property type="match status" value="1"/>
</dbReference>
<feature type="compositionally biased region" description="Polar residues" evidence="1">
    <location>
        <begin position="1"/>
        <end position="16"/>
    </location>
</feature>
<evidence type="ECO:0000256" key="1">
    <source>
        <dbReference type="SAM" id="MobiDB-lite"/>
    </source>
</evidence>